<evidence type="ECO:0000313" key="2">
    <source>
        <dbReference type="Proteomes" id="UP000642070"/>
    </source>
</evidence>
<dbReference type="GO" id="GO:0004534">
    <property type="term" value="F:5'-3' RNA exonuclease activity"/>
    <property type="evidence" value="ECO:0007669"/>
    <property type="project" value="TreeGrafter"/>
</dbReference>
<dbReference type="GO" id="GO:0035312">
    <property type="term" value="F:5'-3' DNA exonuclease activity"/>
    <property type="evidence" value="ECO:0007669"/>
    <property type="project" value="TreeGrafter"/>
</dbReference>
<keyword evidence="2" id="KW-1185">Reference proteome</keyword>
<dbReference type="PANTHER" id="PTHR42924:SF3">
    <property type="entry name" value="POLYMERASE_HISTIDINOL PHOSPHATASE N-TERMINAL DOMAIN-CONTAINING PROTEIN"/>
    <property type="match status" value="1"/>
</dbReference>
<accession>A0A917TYG4</accession>
<dbReference type="EMBL" id="BMPI01000026">
    <property type="protein sequence ID" value="GGM43880.1"/>
    <property type="molecule type" value="Genomic_DNA"/>
</dbReference>
<dbReference type="InterPro" id="IPR052018">
    <property type="entry name" value="PHP_domain"/>
</dbReference>
<dbReference type="SUPFAM" id="SSF89550">
    <property type="entry name" value="PHP domain-like"/>
    <property type="match status" value="2"/>
</dbReference>
<reference evidence="1" key="2">
    <citation type="submission" date="2020-09" db="EMBL/GenBank/DDBJ databases">
        <authorList>
            <person name="Sun Q."/>
            <person name="Ohkuma M."/>
        </authorList>
    </citation>
    <scope>NUCLEOTIDE SEQUENCE</scope>
    <source>
        <strain evidence="1">JCM 19831</strain>
    </source>
</reference>
<proteinExistence type="predicted"/>
<comment type="caution">
    <text evidence="1">The sequence shown here is derived from an EMBL/GenBank/DDBJ whole genome shotgun (WGS) entry which is preliminary data.</text>
</comment>
<sequence length="573" mass="61377">MDPEPRLTRRGVLAAAALPLVGAAPPVPGPGAGHGGAAPQLRPVSMAMHIHGPFSEGLASYSAHFEQARRHGVDVIWWTDHDFRIAAFAHRAAVHFDGAAEPERGLAWTWTTSAEGKLTSSAADFVASPHSPPDGPGKALRLSAAGAGILWYQGNAWNATANACIADTTLTLDVLPETLSGDGALLLDVQLSHHPARGGRPAGILRIRYRIGAAELPGHSASGTSGTVSRPVKNGLWQRFTFVPRDDVARLWPDVVPGDNALTGLRIGVQRAGFVVDRLTFDRSRRAGQAGEQLRAEVIAAAARDHPGVTHFRAMEMSLVRHVNWFGGDQTFPPFPMPPVRDNDPALTRSMVRFLHAHGGLTCWNHPMDVATREELVKLMIASDFLGCDLVEIGRKPLDDLLWAFDVAARNALFFTAVGSSDDHDGIDWLTNEEHFVTYVWARSTAQADLLAALRAGAAWFTDLARYRGELDLRVGGVSHLGAVLIRSAPVTVSVVATKLPRKAVVEVVSGPVDEAAAVPSTTVSEGAAVTVRPGRYVRVQVRLATGEIVGASNPLWVLARKPKRPVPAARAR</sequence>
<protein>
    <recommendedName>
        <fullName evidence="3">Polymerase/histidinol phosphatase N-terminal domain-containing protein</fullName>
    </recommendedName>
</protein>
<dbReference type="AlphaFoldDB" id="A0A917TYG4"/>
<dbReference type="RefSeq" id="WP_190252528.1">
    <property type="nucleotide sequence ID" value="NZ_BMPI01000026.1"/>
</dbReference>
<dbReference type="Gene3D" id="3.20.20.140">
    <property type="entry name" value="Metal-dependent hydrolases"/>
    <property type="match status" value="1"/>
</dbReference>
<dbReference type="Proteomes" id="UP000642070">
    <property type="component" value="Unassembled WGS sequence"/>
</dbReference>
<gene>
    <name evidence="1" type="ORF">GCM10007977_051820</name>
</gene>
<evidence type="ECO:0000313" key="1">
    <source>
        <dbReference type="EMBL" id="GGM43880.1"/>
    </source>
</evidence>
<organism evidence="1 2">
    <name type="scientific">Dactylosporangium sucinum</name>
    <dbReference type="NCBI Taxonomy" id="1424081"/>
    <lineage>
        <taxon>Bacteria</taxon>
        <taxon>Bacillati</taxon>
        <taxon>Actinomycetota</taxon>
        <taxon>Actinomycetes</taxon>
        <taxon>Micromonosporales</taxon>
        <taxon>Micromonosporaceae</taxon>
        <taxon>Dactylosporangium</taxon>
    </lineage>
</organism>
<evidence type="ECO:0008006" key="3">
    <source>
        <dbReference type="Google" id="ProtNLM"/>
    </source>
</evidence>
<name>A0A917TYG4_9ACTN</name>
<dbReference type="PANTHER" id="PTHR42924">
    <property type="entry name" value="EXONUCLEASE"/>
    <property type="match status" value="1"/>
</dbReference>
<reference evidence="1" key="1">
    <citation type="journal article" date="2014" name="Int. J. Syst. Evol. Microbiol.">
        <title>Complete genome sequence of Corynebacterium casei LMG S-19264T (=DSM 44701T), isolated from a smear-ripened cheese.</title>
        <authorList>
            <consortium name="US DOE Joint Genome Institute (JGI-PGF)"/>
            <person name="Walter F."/>
            <person name="Albersmeier A."/>
            <person name="Kalinowski J."/>
            <person name="Ruckert C."/>
        </authorList>
    </citation>
    <scope>NUCLEOTIDE SEQUENCE</scope>
    <source>
        <strain evidence="1">JCM 19831</strain>
    </source>
</reference>
<dbReference type="InterPro" id="IPR016195">
    <property type="entry name" value="Pol/histidinol_Pase-like"/>
</dbReference>